<dbReference type="CDD" id="cd07067">
    <property type="entry name" value="HP_PGM_like"/>
    <property type="match status" value="1"/>
</dbReference>
<dbReference type="EMBL" id="JACHIA010000001">
    <property type="protein sequence ID" value="MBB6068985.1"/>
    <property type="molecule type" value="Genomic_DNA"/>
</dbReference>
<dbReference type="SMART" id="SM00855">
    <property type="entry name" value="PGAM"/>
    <property type="match status" value="1"/>
</dbReference>
<evidence type="ECO:0000256" key="1">
    <source>
        <dbReference type="PIRSR" id="PIRSR613078-1"/>
    </source>
</evidence>
<evidence type="ECO:0000256" key="2">
    <source>
        <dbReference type="PIRSR" id="PIRSR613078-2"/>
    </source>
</evidence>
<dbReference type="PANTHER" id="PTHR48100">
    <property type="entry name" value="BROAD-SPECIFICITY PHOSPHATASE YOR283W-RELATED"/>
    <property type="match status" value="1"/>
</dbReference>
<dbReference type="Proteomes" id="UP000582837">
    <property type="component" value="Unassembled WGS sequence"/>
</dbReference>
<feature type="active site" description="Tele-phosphohistidine intermediate" evidence="1">
    <location>
        <position position="13"/>
    </location>
</feature>
<dbReference type="AlphaFoldDB" id="A0A841GVQ5"/>
<dbReference type="PANTHER" id="PTHR48100:SF10">
    <property type="entry name" value="2-CARBOXY-D-ARABINITOL-1-PHOSPHATASE-RELATED"/>
    <property type="match status" value="1"/>
</dbReference>
<feature type="binding site" evidence="2">
    <location>
        <position position="62"/>
    </location>
    <ligand>
        <name>substrate</name>
    </ligand>
</feature>
<accession>A0A841GVQ5</accession>
<comment type="caution">
    <text evidence="3">The sequence shown here is derived from an EMBL/GenBank/DDBJ whole genome shotgun (WGS) entry which is preliminary data.</text>
</comment>
<dbReference type="SUPFAM" id="SSF53254">
    <property type="entry name" value="Phosphoglycerate mutase-like"/>
    <property type="match status" value="1"/>
</dbReference>
<gene>
    <name evidence="3" type="ORF">HNQ61_000596</name>
</gene>
<reference evidence="3 4" key="1">
    <citation type="submission" date="2020-08" db="EMBL/GenBank/DDBJ databases">
        <title>Genomic Encyclopedia of Type Strains, Phase IV (KMG-IV): sequencing the most valuable type-strain genomes for metagenomic binning, comparative biology and taxonomic classification.</title>
        <authorList>
            <person name="Goeker M."/>
        </authorList>
    </citation>
    <scope>NUCLEOTIDE SEQUENCE [LARGE SCALE GENOMIC DNA]</scope>
    <source>
        <strain evidence="3 4">DSM 29007</strain>
    </source>
</reference>
<dbReference type="InterPro" id="IPR013078">
    <property type="entry name" value="His_Pase_superF_clade-1"/>
</dbReference>
<dbReference type="GO" id="GO:0016791">
    <property type="term" value="F:phosphatase activity"/>
    <property type="evidence" value="ECO:0007669"/>
    <property type="project" value="TreeGrafter"/>
</dbReference>
<dbReference type="EC" id="5.4.2.12" evidence="3"/>
<keyword evidence="4" id="KW-1185">Reference proteome</keyword>
<dbReference type="InterPro" id="IPR050275">
    <property type="entry name" value="PGM_Phosphatase"/>
</dbReference>
<dbReference type="InterPro" id="IPR029033">
    <property type="entry name" value="His_PPase_superfam"/>
</dbReference>
<evidence type="ECO:0000313" key="3">
    <source>
        <dbReference type="EMBL" id="MBB6068985.1"/>
    </source>
</evidence>
<dbReference type="GO" id="GO:0004619">
    <property type="term" value="F:phosphoglycerate mutase activity"/>
    <property type="evidence" value="ECO:0007669"/>
    <property type="project" value="UniProtKB-EC"/>
</dbReference>
<evidence type="ECO:0000313" key="4">
    <source>
        <dbReference type="Proteomes" id="UP000582837"/>
    </source>
</evidence>
<name>A0A841GVQ5_9BACT</name>
<proteinExistence type="predicted"/>
<keyword evidence="3" id="KW-0413">Isomerase</keyword>
<dbReference type="RefSeq" id="WP_183685440.1">
    <property type="nucleotide sequence ID" value="NZ_JABDTL010000001.1"/>
</dbReference>
<dbReference type="Pfam" id="PF00300">
    <property type="entry name" value="His_Phos_1"/>
    <property type="match status" value="1"/>
</dbReference>
<sequence length="282" mass="31101">MASPLTRVFLVRHGATILTAEDRFAGAVDVPLSDEGRAQAQRLSERLAGTPIHAAYASPLGRAMDTAGIVAGPHGVTVQSNPALREISHGRWEEMTRAEVEAQYADEAANWDADPYTFAPQGGESGLQVTARALPAVLDIVRAHPEQTVLIVSHKATIRLLLSSLLGFDPRRYRDNLDQSPAALNVVDFRGPTKARLTLFNDTSHYEQGGLALPAMPGPRLSRWWCGVDEQPDAQRWALWRQDDNGNRFRVDDFATRAEADASMADFESRHHKQTYWIAPAE</sequence>
<protein>
    <submittedName>
        <fullName evidence="3">Putative phosphoglycerate mutase</fullName>
        <ecNumber evidence="3">5.4.2.12</ecNumber>
    </submittedName>
</protein>
<dbReference type="Gene3D" id="3.40.50.1240">
    <property type="entry name" value="Phosphoglycerate mutase-like"/>
    <property type="match status" value="1"/>
</dbReference>
<feature type="active site" description="Proton donor/acceptor" evidence="1">
    <location>
        <position position="86"/>
    </location>
</feature>
<organism evidence="3 4">
    <name type="scientific">Longimicrobium terrae</name>
    <dbReference type="NCBI Taxonomy" id="1639882"/>
    <lineage>
        <taxon>Bacteria</taxon>
        <taxon>Pseudomonadati</taxon>
        <taxon>Gemmatimonadota</taxon>
        <taxon>Longimicrobiia</taxon>
        <taxon>Longimicrobiales</taxon>
        <taxon>Longimicrobiaceae</taxon>
        <taxon>Longimicrobium</taxon>
    </lineage>
</organism>